<dbReference type="RefSeq" id="WP_044742968.1">
    <property type="nucleotide sequence ID" value="NZ_JACIDF010000003.1"/>
</dbReference>
<dbReference type="EMBL" id="JAQOTG010000001">
    <property type="protein sequence ID" value="MDE8562864.1"/>
    <property type="molecule type" value="Genomic_DNA"/>
</dbReference>
<dbReference type="InterPro" id="IPR019642">
    <property type="entry name" value="DUF2507"/>
</dbReference>
<dbReference type="Proteomes" id="UP001213979">
    <property type="component" value="Unassembled WGS sequence"/>
</dbReference>
<organism evidence="2 4">
    <name type="scientific">Anoxybacteroides rupiense</name>
    <dbReference type="NCBI Taxonomy" id="311460"/>
    <lineage>
        <taxon>Bacteria</taxon>
        <taxon>Bacillati</taxon>
        <taxon>Bacillota</taxon>
        <taxon>Bacilli</taxon>
        <taxon>Bacillales</taxon>
        <taxon>Anoxybacillaceae</taxon>
        <taxon>Anoxybacteroides</taxon>
    </lineage>
</organism>
<evidence type="ECO:0000313" key="2">
    <source>
        <dbReference type="EMBL" id="MED5051075.1"/>
    </source>
</evidence>
<dbReference type="AlphaFoldDB" id="A0ABD5IS08"/>
<dbReference type="PANTHER" id="PTHR35090">
    <property type="entry name" value="DNA-DIRECTED RNA POLYMERASE SUBUNIT I"/>
    <property type="match status" value="1"/>
</dbReference>
<accession>A0ABD5IS08</accession>
<proteinExistence type="predicted"/>
<dbReference type="Proteomes" id="UP001339962">
    <property type="component" value="Unassembled WGS sequence"/>
</dbReference>
<comment type="caution">
    <text evidence="2">The sequence shown here is derived from an EMBL/GenBank/DDBJ whole genome shotgun (WGS) entry which is preliminary data.</text>
</comment>
<keyword evidence="3" id="KW-1185">Reference proteome</keyword>
<dbReference type="PANTHER" id="PTHR35090:SF1">
    <property type="entry name" value="SLR0144 PROTEIN"/>
    <property type="match status" value="1"/>
</dbReference>
<protein>
    <submittedName>
        <fullName evidence="2">YslB family protein</fullName>
    </submittedName>
</protein>
<reference evidence="2 4" key="2">
    <citation type="submission" date="2023-03" db="EMBL/GenBank/DDBJ databases">
        <title>Bacillus Genome Sequencing.</title>
        <authorList>
            <person name="Dunlap C."/>
        </authorList>
    </citation>
    <scope>NUCLEOTIDE SEQUENCE [LARGE SCALE GENOMIC DNA]</scope>
    <source>
        <strain evidence="2 4">NRS-38</strain>
    </source>
</reference>
<name>A0ABD5IS08_9BACL</name>
<sequence>MKTHSFQEHYEALQHVEIPLFGYHLIREVLLPDLLGKETDSILYWAGKHLARCYPLETFDDIILFFEKAGWGTLAVIKERQDELEIELTGPAVSARIAMNAHCSFQLEAGFLAQQIEQQKRFVSEAYEQQKKRDQKVTFTVKWDRKHEIAE</sequence>
<evidence type="ECO:0000313" key="3">
    <source>
        <dbReference type="Proteomes" id="UP001213979"/>
    </source>
</evidence>
<reference evidence="1 3" key="1">
    <citation type="submission" date="2023-01" db="EMBL/GenBank/DDBJ databases">
        <title>Genome-based reclassification of Anoxybacillus geothermalis as a later heterotypic synonym of Anoxybacillus rupiensis.</title>
        <authorList>
            <person name="Inan Bektas K."/>
            <person name="Canakci S."/>
            <person name="Belduz A.A."/>
            <person name="Guler H.H."/>
        </authorList>
    </citation>
    <scope>NUCLEOTIDE SEQUENCE [LARGE SCALE GENOMIC DNA]</scope>
    <source>
        <strain evidence="1 3">DSM 17127</strain>
    </source>
</reference>
<dbReference type="InterPro" id="IPR024096">
    <property type="entry name" value="NO_sig/Golgi_transp_ligand-bd"/>
</dbReference>
<dbReference type="Pfam" id="PF10702">
    <property type="entry name" value="DUF2507"/>
    <property type="match status" value="1"/>
</dbReference>
<dbReference type="EMBL" id="JARTLI010000004">
    <property type="protein sequence ID" value="MED5051075.1"/>
    <property type="molecule type" value="Genomic_DNA"/>
</dbReference>
<dbReference type="Gene3D" id="3.30.1380.20">
    <property type="entry name" value="Trafficking protein particle complex subunit 3"/>
    <property type="match status" value="1"/>
</dbReference>
<evidence type="ECO:0000313" key="1">
    <source>
        <dbReference type="EMBL" id="MDE8562864.1"/>
    </source>
</evidence>
<dbReference type="SUPFAM" id="SSF111126">
    <property type="entry name" value="Ligand-binding domain in the NO signalling and Golgi transport"/>
    <property type="match status" value="1"/>
</dbReference>
<gene>
    <name evidence="2" type="ORF">P9850_04200</name>
    <name evidence="1" type="ORF">PNH38_03080</name>
</gene>
<evidence type="ECO:0000313" key="4">
    <source>
        <dbReference type="Proteomes" id="UP001339962"/>
    </source>
</evidence>